<dbReference type="InterPro" id="IPR001375">
    <property type="entry name" value="Peptidase_S9_cat"/>
</dbReference>
<dbReference type="InterPro" id="IPR050585">
    <property type="entry name" value="Xaa-Pro_dipeptidyl-ppase/CocE"/>
</dbReference>
<sequence>MAETAPYGTWTSPISAADVAAGGGGAQWLDVVGGTVWWAEARPAEGGRLALVRAGQDGVEEMLPAPWNARNRVHEYGGRPWVVIDRTLFFTHWDDQRVHARDLDGGAVVPVTPEPPVPQGVRYGDLRPGPGGAVWAVRETSTGPARTDIRRDLVALSGGKVVPLAASHHFLTAPQLSPDGRHAAWLGWEHPDMPWDSTELCVAEVRPDGSLGPHRVLAGGPGVSVCQLEWEDSGTVLALLDPDGWWNLHRITLGGVVTNVAPMARELGGPLWKIGSNWFVPLGGGRHAVLDSGRLAVLDETTGEVTVVAGHLTSWAATLARHGDGVAGIAAGPRHESAVVHVDLDSAAVTALTEPAGPAHPAPPAEYLPVPEERTFPGPDGVPIPAYVYPPANPGFTGPDGERPPYLVHVHGGPTGRVSGDLDLDFAYFTSRGIGVVAVNYGGSVGYGRAYRERLREQWGVVDVRDCAAVAEALAAEGTADPARLAIRGGSAGGYTSAASMTSVTTYRAATIKYPILDLAGWTSNGGETHDFESRYVLGLVGPLPQTLDRYAERSPLRHADRLAGPVLLLQGLDDQICPPEQADRFVQALAGSGIPHAYLTFEGEQHGFRRAETMIAALEAELSFYGQVFGFATPGVPVLELRS</sequence>
<dbReference type="InterPro" id="IPR029058">
    <property type="entry name" value="AB_hydrolase_fold"/>
</dbReference>
<dbReference type="RefSeq" id="WP_167114511.1">
    <property type="nucleotide sequence ID" value="NZ_JAANOU010000001.1"/>
</dbReference>
<reference evidence="2 3" key="1">
    <citation type="submission" date="2020-03" db="EMBL/GenBank/DDBJ databases">
        <title>Sequencing the genomes of 1000 actinobacteria strains.</title>
        <authorList>
            <person name="Klenk H.-P."/>
        </authorList>
    </citation>
    <scope>NUCLEOTIDE SEQUENCE [LARGE SCALE GENOMIC DNA]</scope>
    <source>
        <strain evidence="2 3">DSM 45668</strain>
    </source>
</reference>
<keyword evidence="2" id="KW-0378">Hydrolase</keyword>
<dbReference type="SUPFAM" id="SSF82171">
    <property type="entry name" value="DPP6 N-terminal domain-like"/>
    <property type="match status" value="1"/>
</dbReference>
<dbReference type="SUPFAM" id="SSF53474">
    <property type="entry name" value="alpha/beta-Hydrolases"/>
    <property type="match status" value="1"/>
</dbReference>
<keyword evidence="2" id="KW-0031">Aminopeptidase</keyword>
<evidence type="ECO:0000259" key="1">
    <source>
        <dbReference type="Pfam" id="PF00326"/>
    </source>
</evidence>
<evidence type="ECO:0000313" key="3">
    <source>
        <dbReference type="Proteomes" id="UP000754495"/>
    </source>
</evidence>
<evidence type="ECO:0000313" key="2">
    <source>
        <dbReference type="EMBL" id="NIH80377.1"/>
    </source>
</evidence>
<dbReference type="PANTHER" id="PTHR43056:SF5">
    <property type="entry name" value="PEPTIDASE S9 PROLYL OLIGOPEPTIDASE CATALYTIC DOMAIN-CONTAINING PROTEIN"/>
    <property type="match status" value="1"/>
</dbReference>
<proteinExistence type="predicted"/>
<protein>
    <submittedName>
        <fullName evidence="2">Dipeptidyl aminopeptidase/acylaminoacyl peptidase</fullName>
    </submittedName>
</protein>
<dbReference type="Gene3D" id="3.40.50.1820">
    <property type="entry name" value="alpha/beta hydrolase"/>
    <property type="match status" value="1"/>
</dbReference>
<organism evidence="2 3">
    <name type="scientific">Amycolatopsis viridis</name>
    <dbReference type="NCBI Taxonomy" id="185678"/>
    <lineage>
        <taxon>Bacteria</taxon>
        <taxon>Bacillati</taxon>
        <taxon>Actinomycetota</taxon>
        <taxon>Actinomycetes</taxon>
        <taxon>Pseudonocardiales</taxon>
        <taxon>Pseudonocardiaceae</taxon>
        <taxon>Amycolatopsis</taxon>
    </lineage>
</organism>
<dbReference type="PANTHER" id="PTHR43056">
    <property type="entry name" value="PEPTIDASE S9 PROLYL OLIGOPEPTIDASE"/>
    <property type="match status" value="1"/>
</dbReference>
<gene>
    <name evidence="2" type="ORF">FHX46_002907</name>
</gene>
<dbReference type="Proteomes" id="UP000754495">
    <property type="component" value="Unassembled WGS sequence"/>
</dbReference>
<keyword evidence="2" id="KW-0645">Protease</keyword>
<dbReference type="Pfam" id="PF00326">
    <property type="entry name" value="Peptidase_S9"/>
    <property type="match status" value="1"/>
</dbReference>
<dbReference type="EMBL" id="JAANOU010000001">
    <property type="protein sequence ID" value="NIH80377.1"/>
    <property type="molecule type" value="Genomic_DNA"/>
</dbReference>
<name>A0ABX0SWU2_9PSEU</name>
<comment type="caution">
    <text evidence="2">The sequence shown here is derived from an EMBL/GenBank/DDBJ whole genome shotgun (WGS) entry which is preliminary data.</text>
</comment>
<dbReference type="GO" id="GO:0004177">
    <property type="term" value="F:aminopeptidase activity"/>
    <property type="evidence" value="ECO:0007669"/>
    <property type="project" value="UniProtKB-KW"/>
</dbReference>
<accession>A0ABX0SWU2</accession>
<keyword evidence="3" id="KW-1185">Reference proteome</keyword>
<feature type="domain" description="Peptidase S9 prolyl oligopeptidase catalytic" evidence="1">
    <location>
        <begin position="423"/>
        <end position="631"/>
    </location>
</feature>